<evidence type="ECO:0000256" key="1">
    <source>
        <dbReference type="ARBA" id="ARBA00007447"/>
    </source>
</evidence>
<dbReference type="PROSITE" id="PS51767">
    <property type="entry name" value="PEPTIDASE_A1"/>
    <property type="match status" value="1"/>
</dbReference>
<evidence type="ECO:0000256" key="3">
    <source>
        <dbReference type="ARBA" id="ARBA00022750"/>
    </source>
</evidence>
<comment type="similarity">
    <text evidence="1 7">Belongs to the peptidase A1 family.</text>
</comment>
<accession>A0A077ZNZ0</accession>
<protein>
    <submittedName>
        <fullName evidence="10">Eukaryotic aspartyl protease family protein</fullName>
    </submittedName>
</protein>
<dbReference type="InParanoid" id="A0A077ZNZ0"/>
<dbReference type="InterPro" id="IPR033121">
    <property type="entry name" value="PEPTIDASE_A1"/>
</dbReference>
<evidence type="ECO:0000313" key="11">
    <source>
        <dbReference type="Proteomes" id="UP000039865"/>
    </source>
</evidence>
<keyword evidence="2 7" id="KW-0645">Protease</keyword>
<proteinExistence type="inferred from homology"/>
<evidence type="ECO:0000256" key="2">
    <source>
        <dbReference type="ARBA" id="ARBA00022670"/>
    </source>
</evidence>
<feature type="transmembrane region" description="Helical" evidence="8">
    <location>
        <begin position="426"/>
        <end position="444"/>
    </location>
</feature>
<dbReference type="PROSITE" id="PS00141">
    <property type="entry name" value="ASP_PROTEASE"/>
    <property type="match status" value="2"/>
</dbReference>
<gene>
    <name evidence="10" type="primary">Contig15830.g16873</name>
    <name evidence="10" type="ORF">STYLEM_124</name>
</gene>
<dbReference type="Proteomes" id="UP000039865">
    <property type="component" value="Unassembled WGS sequence"/>
</dbReference>
<dbReference type="GO" id="GO:0004190">
    <property type="term" value="F:aspartic-type endopeptidase activity"/>
    <property type="evidence" value="ECO:0007669"/>
    <property type="project" value="UniProtKB-KW"/>
</dbReference>
<keyword evidence="4 7" id="KW-0378">Hydrolase</keyword>
<evidence type="ECO:0000256" key="8">
    <source>
        <dbReference type="SAM" id="Phobius"/>
    </source>
</evidence>
<keyword evidence="3 7" id="KW-0064">Aspartyl protease</keyword>
<name>A0A077ZNZ0_STYLE</name>
<evidence type="ECO:0000256" key="6">
    <source>
        <dbReference type="PIRSR" id="PIRSR601461-2"/>
    </source>
</evidence>
<dbReference type="Pfam" id="PF00026">
    <property type="entry name" value="Asp"/>
    <property type="match status" value="1"/>
</dbReference>
<feature type="active site" evidence="5">
    <location>
        <position position="116"/>
    </location>
</feature>
<evidence type="ECO:0000256" key="5">
    <source>
        <dbReference type="PIRSR" id="PIRSR601461-1"/>
    </source>
</evidence>
<dbReference type="EMBL" id="CCKQ01000114">
    <property type="protein sequence ID" value="CDW71184.1"/>
    <property type="molecule type" value="Genomic_DNA"/>
</dbReference>
<dbReference type="PANTHER" id="PTHR47966">
    <property type="entry name" value="BETA-SITE APP-CLEAVING ENZYME, ISOFORM A-RELATED"/>
    <property type="match status" value="1"/>
</dbReference>
<dbReference type="OMA" id="DKICRIT"/>
<dbReference type="Gene3D" id="2.40.70.10">
    <property type="entry name" value="Acid Proteases"/>
    <property type="match status" value="2"/>
</dbReference>
<feature type="disulfide bond" evidence="6">
    <location>
        <begin position="129"/>
        <end position="134"/>
    </location>
</feature>
<dbReference type="InterPro" id="IPR001969">
    <property type="entry name" value="Aspartic_peptidase_AS"/>
</dbReference>
<dbReference type="GO" id="GO:0006508">
    <property type="term" value="P:proteolysis"/>
    <property type="evidence" value="ECO:0007669"/>
    <property type="project" value="UniProtKB-KW"/>
</dbReference>
<dbReference type="SUPFAM" id="SSF50630">
    <property type="entry name" value="Acid proteases"/>
    <property type="match status" value="1"/>
</dbReference>
<evidence type="ECO:0000256" key="4">
    <source>
        <dbReference type="ARBA" id="ARBA00022801"/>
    </source>
</evidence>
<dbReference type="PANTHER" id="PTHR47966:SF51">
    <property type="entry name" value="BETA-SITE APP-CLEAVING ENZYME, ISOFORM A-RELATED"/>
    <property type="match status" value="1"/>
</dbReference>
<dbReference type="AlphaFoldDB" id="A0A077ZNZ0"/>
<reference evidence="10 11" key="1">
    <citation type="submission" date="2014-06" db="EMBL/GenBank/DDBJ databases">
        <authorList>
            <person name="Swart Estienne"/>
        </authorList>
    </citation>
    <scope>NUCLEOTIDE SEQUENCE [LARGE SCALE GENOMIC DNA]</scope>
    <source>
        <strain evidence="10 11">130c</strain>
    </source>
</reference>
<sequence>MIDIPVERKEKNPLHNIRKNDNETYDSECLIEEEKELKLTQANGVLNLIQSTYQNEQIKQQTLVQSLSQPSPFSLFSTAPDTSGYVEKELMNYFNVQYYGKLYLGSQQEQMTFIFDTGSSWLWAPTTDCTGANCHPSEKYDTKQSGFYQVLADIPTSIKYGTGGAAGYLSKDQVCLSKNQSTCMKDYSILSVFRTSELDSLQADGILGLAPSNQRTKSSVFVEELFKHGIIKERVFSFYVSKGQSSSRVTFGGYNMDYAAPAADGQNQSITWNYLINSNYWSLSLVKVSLGDKTLKLSTKSAIVDTGTSFLLMPSSDFSQFFSYFSQKMLCGIDKTYNLYFCLCTPENLKTFPSLKIQLGNNVYSMPWESYIQKIMSMDFPYGTGFWILGDNFLNNYYTIFDLEQQRVGFVGSVAYEDIPRSIMDYIQMIVVGLLILIIIYGGYQICFNNNKESVNYREIQRANAISDDRENNHYVQLAGEYNAPHQTISRAHSDLLRQPQAINENQNKDQGSNQRLIA</sequence>
<dbReference type="InterPro" id="IPR001461">
    <property type="entry name" value="Aspartic_peptidase_A1"/>
</dbReference>
<evidence type="ECO:0000256" key="7">
    <source>
        <dbReference type="RuleBase" id="RU000454"/>
    </source>
</evidence>
<feature type="domain" description="Peptidase A1" evidence="9">
    <location>
        <begin position="98"/>
        <end position="411"/>
    </location>
</feature>
<evidence type="ECO:0000313" key="10">
    <source>
        <dbReference type="EMBL" id="CDW71184.1"/>
    </source>
</evidence>
<keyword evidence="6" id="KW-1015">Disulfide bond</keyword>
<dbReference type="PRINTS" id="PR00792">
    <property type="entry name" value="PEPSIN"/>
</dbReference>
<keyword evidence="8" id="KW-1133">Transmembrane helix</keyword>
<keyword evidence="8" id="KW-0472">Membrane</keyword>
<keyword evidence="11" id="KW-1185">Reference proteome</keyword>
<dbReference type="CDD" id="cd05471">
    <property type="entry name" value="pepsin_like"/>
    <property type="match status" value="1"/>
</dbReference>
<evidence type="ECO:0000259" key="9">
    <source>
        <dbReference type="PROSITE" id="PS51767"/>
    </source>
</evidence>
<organism evidence="10 11">
    <name type="scientific">Stylonychia lemnae</name>
    <name type="common">Ciliate</name>
    <dbReference type="NCBI Taxonomy" id="5949"/>
    <lineage>
        <taxon>Eukaryota</taxon>
        <taxon>Sar</taxon>
        <taxon>Alveolata</taxon>
        <taxon>Ciliophora</taxon>
        <taxon>Intramacronucleata</taxon>
        <taxon>Spirotrichea</taxon>
        <taxon>Stichotrichia</taxon>
        <taxon>Sporadotrichida</taxon>
        <taxon>Oxytrichidae</taxon>
        <taxon>Stylonychinae</taxon>
        <taxon>Stylonychia</taxon>
    </lineage>
</organism>
<dbReference type="InterPro" id="IPR034164">
    <property type="entry name" value="Pepsin-like_dom"/>
</dbReference>
<dbReference type="OrthoDB" id="311946at2759"/>
<keyword evidence="8" id="KW-0812">Transmembrane</keyword>
<feature type="active site" evidence="5">
    <location>
        <position position="305"/>
    </location>
</feature>
<dbReference type="InterPro" id="IPR021109">
    <property type="entry name" value="Peptidase_aspartic_dom_sf"/>
</dbReference>